<keyword evidence="2" id="KW-1133">Transmembrane helix</keyword>
<keyword evidence="2" id="KW-0812">Transmembrane</keyword>
<dbReference type="EMBL" id="BMFU01000001">
    <property type="protein sequence ID" value="GGH44281.1"/>
    <property type="molecule type" value="Genomic_DNA"/>
</dbReference>
<accession>A0A2W6P654</accession>
<keyword evidence="6" id="KW-1185">Reference proteome</keyword>
<dbReference type="Proteomes" id="UP000652153">
    <property type="component" value="Unassembled WGS sequence"/>
</dbReference>
<dbReference type="RefSeq" id="WP_111272260.1">
    <property type="nucleotide sequence ID" value="NZ_BMFU01000001.1"/>
</dbReference>
<evidence type="ECO:0000256" key="1">
    <source>
        <dbReference type="SAM" id="MobiDB-lite"/>
    </source>
</evidence>
<dbReference type="EMBL" id="QKWW01000067">
    <property type="protein sequence ID" value="PZT53596.1"/>
    <property type="molecule type" value="Genomic_DNA"/>
</dbReference>
<dbReference type="AlphaFoldDB" id="A0A2W6P654"/>
<evidence type="ECO:0000313" key="6">
    <source>
        <dbReference type="Proteomes" id="UP000652153"/>
    </source>
</evidence>
<evidence type="ECO:0000256" key="2">
    <source>
        <dbReference type="SAM" id="Phobius"/>
    </source>
</evidence>
<evidence type="ECO:0000313" key="5">
    <source>
        <dbReference type="Proteomes" id="UP000249204"/>
    </source>
</evidence>
<feature type="transmembrane region" description="Helical" evidence="2">
    <location>
        <begin position="41"/>
        <end position="61"/>
    </location>
</feature>
<protein>
    <submittedName>
        <fullName evidence="4">Uncharacterized protein</fullName>
    </submittedName>
</protein>
<dbReference type="Proteomes" id="UP000249204">
    <property type="component" value="Unassembled WGS sequence"/>
</dbReference>
<reference evidence="6" key="3">
    <citation type="journal article" date="2019" name="Int. J. Syst. Evol. Microbiol.">
        <title>The Global Catalogue of Microorganisms (GCM) 10K type strain sequencing project: providing services to taxonomists for standard genome sequencing and annotation.</title>
        <authorList>
            <consortium name="The Broad Institute Genomics Platform"/>
            <consortium name="The Broad Institute Genome Sequencing Center for Infectious Disease"/>
            <person name="Wu L."/>
            <person name="Ma J."/>
        </authorList>
    </citation>
    <scope>NUCLEOTIDE SEQUENCE [LARGE SCALE GENOMIC DNA]</scope>
    <source>
        <strain evidence="6">CGMCC 1.12770</strain>
    </source>
</reference>
<feature type="region of interest" description="Disordered" evidence="1">
    <location>
        <begin position="1"/>
        <end position="21"/>
    </location>
</feature>
<reference evidence="3" key="1">
    <citation type="journal article" date="2014" name="Int. J. Syst. Evol. Microbiol.">
        <title>Complete genome of a new Firmicutes species belonging to the dominant human colonic microbiota ('Ruminococcus bicirculans') reveals two chromosomes and a selective capacity to utilize plant glucans.</title>
        <authorList>
            <consortium name="NISC Comparative Sequencing Program"/>
            <person name="Wegmann U."/>
            <person name="Louis P."/>
            <person name="Goesmann A."/>
            <person name="Henrissat B."/>
            <person name="Duncan S.H."/>
            <person name="Flint H.J."/>
        </authorList>
    </citation>
    <scope>NUCLEOTIDE SEQUENCE</scope>
    <source>
        <strain evidence="3">CGMCC 1.12770</strain>
    </source>
</reference>
<comment type="caution">
    <text evidence="4">The sequence shown here is derived from an EMBL/GenBank/DDBJ whole genome shotgun (WGS) entry which is preliminary data.</text>
</comment>
<name>A0A2W6P654_9BACL</name>
<evidence type="ECO:0000313" key="3">
    <source>
        <dbReference type="EMBL" id="GGH44281.1"/>
    </source>
</evidence>
<reference evidence="3" key="4">
    <citation type="submission" date="2024-05" db="EMBL/GenBank/DDBJ databases">
        <authorList>
            <person name="Sun Q."/>
            <person name="Zhou Y."/>
        </authorList>
    </citation>
    <scope>NUCLEOTIDE SEQUENCE</scope>
    <source>
        <strain evidence="3">CGMCC 1.12770</strain>
    </source>
</reference>
<sequence length="62" mass="7285">MDFRDFNKPPDSSEVYTHQQRHEEKSQQLISGGGKGIWWEISNWLILAGILLGIFLLFKYVF</sequence>
<reference evidence="4 5" key="2">
    <citation type="submission" date="2018-06" db="EMBL/GenBank/DDBJ databases">
        <title>Isolation of heavy metals resistant Paenibacillus silvae NC2 from Gold-Copper mine in ZiJin, China.</title>
        <authorList>
            <person name="Xu J."/>
            <person name="Mazhar H.S."/>
            <person name="Rensing C."/>
        </authorList>
    </citation>
    <scope>NUCLEOTIDE SEQUENCE [LARGE SCALE GENOMIC DNA]</scope>
    <source>
        <strain evidence="4 5">NC2</strain>
    </source>
</reference>
<gene>
    <name evidence="4" type="ORF">DN757_21670</name>
    <name evidence="3" type="ORF">GCM10008014_05530</name>
</gene>
<keyword evidence="2" id="KW-0472">Membrane</keyword>
<organism evidence="4 5">
    <name type="scientific">Paenibacillus silvae</name>
    <dbReference type="NCBI Taxonomy" id="1325358"/>
    <lineage>
        <taxon>Bacteria</taxon>
        <taxon>Bacillati</taxon>
        <taxon>Bacillota</taxon>
        <taxon>Bacilli</taxon>
        <taxon>Bacillales</taxon>
        <taxon>Paenibacillaceae</taxon>
        <taxon>Paenibacillus</taxon>
    </lineage>
</organism>
<proteinExistence type="predicted"/>
<evidence type="ECO:0000313" key="4">
    <source>
        <dbReference type="EMBL" id="PZT53596.1"/>
    </source>
</evidence>